<evidence type="ECO:0000256" key="7">
    <source>
        <dbReference type="ARBA" id="ARBA00022833"/>
    </source>
</evidence>
<dbReference type="InterPro" id="IPR001842">
    <property type="entry name" value="Peptidase_M36"/>
</dbReference>
<evidence type="ECO:0000256" key="10">
    <source>
        <dbReference type="PIRSR" id="PIRSR601842-1"/>
    </source>
</evidence>
<evidence type="ECO:0000256" key="8">
    <source>
        <dbReference type="ARBA" id="ARBA00023049"/>
    </source>
</evidence>
<keyword evidence="3 12" id="KW-0964">Secreted</keyword>
<dbReference type="Gene3D" id="1.10.390.10">
    <property type="entry name" value="Neutral Protease Domain 2"/>
    <property type="match status" value="1"/>
</dbReference>
<accession>A0A0D2NRN2</accession>
<dbReference type="CDD" id="cd09596">
    <property type="entry name" value="M36"/>
    <property type="match status" value="1"/>
</dbReference>
<dbReference type="Gene3D" id="3.10.170.10">
    <property type="match status" value="1"/>
</dbReference>
<proteinExistence type="inferred from homology"/>
<dbReference type="SUPFAM" id="SSF55486">
    <property type="entry name" value="Metalloproteases ('zincins'), catalytic domain"/>
    <property type="match status" value="1"/>
</dbReference>
<evidence type="ECO:0000313" key="14">
    <source>
        <dbReference type="Proteomes" id="UP000054270"/>
    </source>
</evidence>
<feature type="active site" evidence="10">
    <location>
        <position position="40"/>
    </location>
</feature>
<comment type="subcellular location">
    <subcellularLocation>
        <location evidence="1 12">Secreted</location>
    </subcellularLocation>
</comment>
<name>A0A0D2NRN2_HYPSF</name>
<sequence>NNANFATPADGQSGRMRMFLWTFTTPERDGALENDIVTHEMTHGVTNRMTGGGTGRCLQTTEAGGMGEGWSDTMAIWNEQDSAATPDFVLGQYVTNNPAGIRTHPYSTNATTNPLLYSDLQTRTEVHAIGEVWANMLFNVYANLVHLHGFSANARADPTTSEGNVIFLHLFIDSLAIQPCNPTFLNARDAWLQADVNRFGGANACALWDAFASRGLGVGAANHTNSFLLPPACPSS</sequence>
<feature type="binding site" evidence="11">
    <location>
        <position position="68"/>
    </location>
    <ligand>
        <name>Zn(2+)</name>
        <dbReference type="ChEBI" id="CHEBI:29105"/>
        <note>catalytic</note>
    </ligand>
</feature>
<dbReference type="EC" id="3.4.24.-" evidence="12"/>
<comment type="cofactor">
    <cofactor evidence="11">
        <name>Zn(2+)</name>
        <dbReference type="ChEBI" id="CHEBI:29105"/>
    </cofactor>
    <text evidence="11">Binds 1 zinc ion per subunit.</text>
</comment>
<evidence type="ECO:0000256" key="2">
    <source>
        <dbReference type="ARBA" id="ARBA00006006"/>
    </source>
</evidence>
<keyword evidence="7 11" id="KW-0862">Zinc</keyword>
<dbReference type="PANTHER" id="PTHR33478:SF1">
    <property type="entry name" value="EXTRACELLULAR METALLOPROTEINASE MEP"/>
    <property type="match status" value="1"/>
</dbReference>
<dbReference type="GO" id="GO:0005615">
    <property type="term" value="C:extracellular space"/>
    <property type="evidence" value="ECO:0007669"/>
    <property type="project" value="InterPro"/>
</dbReference>
<evidence type="ECO:0000256" key="5">
    <source>
        <dbReference type="ARBA" id="ARBA00022723"/>
    </source>
</evidence>
<dbReference type="Proteomes" id="UP000054270">
    <property type="component" value="Unassembled WGS sequence"/>
</dbReference>
<dbReference type="AlphaFoldDB" id="A0A0D2NRN2"/>
<evidence type="ECO:0000256" key="3">
    <source>
        <dbReference type="ARBA" id="ARBA00022525"/>
    </source>
</evidence>
<dbReference type="OMA" id="NGIRTHP"/>
<feature type="non-terminal residue" evidence="13">
    <location>
        <position position="1"/>
    </location>
</feature>
<reference evidence="14" key="1">
    <citation type="submission" date="2014-04" db="EMBL/GenBank/DDBJ databases">
        <title>Evolutionary Origins and Diversification of the Mycorrhizal Mutualists.</title>
        <authorList>
            <consortium name="DOE Joint Genome Institute"/>
            <consortium name="Mycorrhizal Genomics Consortium"/>
            <person name="Kohler A."/>
            <person name="Kuo A."/>
            <person name="Nagy L.G."/>
            <person name="Floudas D."/>
            <person name="Copeland A."/>
            <person name="Barry K.W."/>
            <person name="Cichocki N."/>
            <person name="Veneault-Fourrey C."/>
            <person name="LaButti K."/>
            <person name="Lindquist E.A."/>
            <person name="Lipzen A."/>
            <person name="Lundell T."/>
            <person name="Morin E."/>
            <person name="Murat C."/>
            <person name="Riley R."/>
            <person name="Ohm R."/>
            <person name="Sun H."/>
            <person name="Tunlid A."/>
            <person name="Henrissat B."/>
            <person name="Grigoriev I.V."/>
            <person name="Hibbett D.S."/>
            <person name="Martin F."/>
        </authorList>
    </citation>
    <scope>NUCLEOTIDE SEQUENCE [LARGE SCALE GENOMIC DNA]</scope>
    <source>
        <strain evidence="14">FD-334 SS-4</strain>
    </source>
</reference>
<dbReference type="OrthoDB" id="3227768at2759"/>
<protein>
    <recommendedName>
        <fullName evidence="12">Extracellular metalloproteinase</fullName>
        <ecNumber evidence="12">3.4.24.-</ecNumber>
    </recommendedName>
    <alternativeName>
        <fullName evidence="12">Fungalysin</fullName>
    </alternativeName>
</protein>
<keyword evidence="6 12" id="KW-0378">Hydrolase</keyword>
<keyword evidence="14" id="KW-1185">Reference proteome</keyword>
<evidence type="ECO:0000313" key="13">
    <source>
        <dbReference type="EMBL" id="KJA19356.1"/>
    </source>
</evidence>
<evidence type="ECO:0000256" key="12">
    <source>
        <dbReference type="RuleBase" id="RU364017"/>
    </source>
</evidence>
<keyword evidence="4 12" id="KW-0645">Protease</keyword>
<evidence type="ECO:0000256" key="11">
    <source>
        <dbReference type="PIRSR" id="PIRSR601842-2"/>
    </source>
</evidence>
<evidence type="ECO:0000256" key="1">
    <source>
        <dbReference type="ARBA" id="ARBA00004613"/>
    </source>
</evidence>
<feature type="binding site" evidence="11">
    <location>
        <position position="39"/>
    </location>
    <ligand>
        <name>Zn(2+)</name>
        <dbReference type="ChEBI" id="CHEBI:29105"/>
        <note>catalytic</note>
    </ligand>
</feature>
<keyword evidence="5 11" id="KW-0479">Metal-binding</keyword>
<evidence type="ECO:0000256" key="6">
    <source>
        <dbReference type="ARBA" id="ARBA00022801"/>
    </source>
</evidence>
<keyword evidence="9 12" id="KW-0865">Zymogen</keyword>
<keyword evidence="8 12" id="KW-0482">Metalloprotease</keyword>
<feature type="binding site" evidence="11">
    <location>
        <position position="43"/>
    </location>
    <ligand>
        <name>Zn(2+)</name>
        <dbReference type="ChEBI" id="CHEBI:29105"/>
        <note>catalytic</note>
    </ligand>
</feature>
<dbReference type="InterPro" id="IPR027268">
    <property type="entry name" value="Peptidase_M4/M1_CTD_sf"/>
</dbReference>
<dbReference type="Pfam" id="PF02128">
    <property type="entry name" value="Peptidase_M36"/>
    <property type="match status" value="1"/>
</dbReference>
<comment type="similarity">
    <text evidence="2 12">Belongs to the peptidase M36 family.</text>
</comment>
<dbReference type="GO" id="GO:0006508">
    <property type="term" value="P:proteolysis"/>
    <property type="evidence" value="ECO:0007669"/>
    <property type="project" value="UniProtKB-KW"/>
</dbReference>
<evidence type="ECO:0000256" key="4">
    <source>
        <dbReference type="ARBA" id="ARBA00022670"/>
    </source>
</evidence>
<dbReference type="EMBL" id="KN817578">
    <property type="protein sequence ID" value="KJA19356.1"/>
    <property type="molecule type" value="Genomic_DNA"/>
</dbReference>
<dbReference type="PANTHER" id="PTHR33478">
    <property type="entry name" value="EXTRACELLULAR METALLOPROTEINASE MEP"/>
    <property type="match status" value="1"/>
</dbReference>
<dbReference type="GO" id="GO:0008270">
    <property type="term" value="F:zinc ion binding"/>
    <property type="evidence" value="ECO:0007669"/>
    <property type="project" value="InterPro"/>
</dbReference>
<organism evidence="13 14">
    <name type="scientific">Hypholoma sublateritium (strain FD-334 SS-4)</name>
    <dbReference type="NCBI Taxonomy" id="945553"/>
    <lineage>
        <taxon>Eukaryota</taxon>
        <taxon>Fungi</taxon>
        <taxon>Dikarya</taxon>
        <taxon>Basidiomycota</taxon>
        <taxon>Agaricomycotina</taxon>
        <taxon>Agaricomycetes</taxon>
        <taxon>Agaricomycetidae</taxon>
        <taxon>Agaricales</taxon>
        <taxon>Agaricineae</taxon>
        <taxon>Strophariaceae</taxon>
        <taxon>Hypholoma</taxon>
    </lineage>
</organism>
<gene>
    <name evidence="13" type="ORF">HYPSUDRAFT_143834</name>
</gene>
<evidence type="ECO:0000256" key="9">
    <source>
        <dbReference type="ARBA" id="ARBA00023145"/>
    </source>
</evidence>
<dbReference type="InterPro" id="IPR050371">
    <property type="entry name" value="Fungal_virulence_M36"/>
</dbReference>
<dbReference type="GO" id="GO:0004222">
    <property type="term" value="F:metalloendopeptidase activity"/>
    <property type="evidence" value="ECO:0007669"/>
    <property type="project" value="InterPro"/>
</dbReference>
<dbReference type="PRINTS" id="PR00999">
    <property type="entry name" value="FUNGALYSIN"/>
</dbReference>